<keyword evidence="2" id="KW-1185">Reference proteome</keyword>
<name>A0A0M0EJ77_KOMEU</name>
<dbReference type="RefSeq" id="WP_010508474.1">
    <property type="nucleotide sequence ID" value="NZ_LHUQ01000004.1"/>
</dbReference>
<organism evidence="1 2">
    <name type="scientific">Komagataeibacter europaeus</name>
    <name type="common">Gluconacetobacter europaeus</name>
    <dbReference type="NCBI Taxonomy" id="33995"/>
    <lineage>
        <taxon>Bacteria</taxon>
        <taxon>Pseudomonadati</taxon>
        <taxon>Pseudomonadota</taxon>
        <taxon>Alphaproteobacteria</taxon>
        <taxon>Acetobacterales</taxon>
        <taxon>Acetobacteraceae</taxon>
        <taxon>Komagataeibacter</taxon>
    </lineage>
</organism>
<dbReference type="EMBL" id="LHUQ01000004">
    <property type="protein sequence ID" value="KON65310.1"/>
    <property type="molecule type" value="Genomic_DNA"/>
</dbReference>
<accession>A0A0M0EJ77</accession>
<comment type="caution">
    <text evidence="1">The sequence shown here is derived from an EMBL/GenBank/DDBJ whole genome shotgun (WGS) entry which is preliminary data.</text>
</comment>
<evidence type="ECO:0000313" key="2">
    <source>
        <dbReference type="Proteomes" id="UP000037566"/>
    </source>
</evidence>
<gene>
    <name evidence="1" type="ORF">KOEU_11500</name>
</gene>
<protein>
    <submittedName>
        <fullName evidence="1">Uncharacterized protein</fullName>
    </submittedName>
</protein>
<dbReference type="OrthoDB" id="7272686at2"/>
<proteinExistence type="predicted"/>
<sequence length="102" mass="11513">MPPLHDDALSPAEQAQLGMHIWHNAFCAALLDMDAAQRRTLLARLERLGQTIERGKHTPSRVNTPAARDHALNLVRQAVREAENHIPPLRVPQWCRDVPDCD</sequence>
<reference evidence="1" key="1">
    <citation type="submission" date="2015-08" db="EMBL/GenBank/DDBJ databases">
        <title>Draft genome sequence of Komagataeibacter europaeus CECT 8546 a cellulose producer strain from vinegar produced by the traditional method.</title>
        <authorList>
            <person name="Poehlein A."/>
            <person name="Valera M.J."/>
            <person name="Haack F.S."/>
            <person name="Mas A."/>
            <person name="Daniel R."/>
            <person name="Streit W.R."/>
            <person name="Mateo E."/>
        </authorList>
    </citation>
    <scope>NUCLEOTIDE SEQUENCE [LARGE SCALE GENOMIC DNA]</scope>
    <source>
        <strain evidence="1">CECT 8546</strain>
    </source>
</reference>
<dbReference type="PATRIC" id="fig|33995.3.peg.1278"/>
<dbReference type="Proteomes" id="UP000037566">
    <property type="component" value="Unassembled WGS sequence"/>
</dbReference>
<dbReference type="AlphaFoldDB" id="A0A0M0EJ77"/>
<evidence type="ECO:0000313" key="1">
    <source>
        <dbReference type="EMBL" id="KON65310.1"/>
    </source>
</evidence>
<dbReference type="STRING" id="33995.KOEU_11500"/>